<name>A0A382PAV7_9ZZZZ</name>
<evidence type="ECO:0000313" key="1">
    <source>
        <dbReference type="EMBL" id="SVC69745.1"/>
    </source>
</evidence>
<sequence>MIAKDFLTGGDAAKKEEIKDIGLHKTQQTANVYRMLSHNDIPTSFIDIERPNTI</sequence>
<reference evidence="1" key="1">
    <citation type="submission" date="2018-05" db="EMBL/GenBank/DDBJ databases">
        <authorList>
            <person name="Lanie J.A."/>
            <person name="Ng W.-L."/>
            <person name="Kazmierczak K.M."/>
            <person name="Andrzejewski T.M."/>
            <person name="Davidsen T.M."/>
            <person name="Wayne K.J."/>
            <person name="Tettelin H."/>
            <person name="Glass J.I."/>
            <person name="Rusch D."/>
            <person name="Podicherti R."/>
            <person name="Tsui H.-C.T."/>
            <person name="Winkler M.E."/>
        </authorList>
    </citation>
    <scope>NUCLEOTIDE SEQUENCE</scope>
</reference>
<dbReference type="SUPFAM" id="SSF56104">
    <property type="entry name" value="SAICAR synthase-like"/>
    <property type="match status" value="1"/>
</dbReference>
<gene>
    <name evidence="1" type="ORF">METZ01_LOCUS322599</name>
</gene>
<feature type="non-terminal residue" evidence="1">
    <location>
        <position position="54"/>
    </location>
</feature>
<organism evidence="1">
    <name type="scientific">marine metagenome</name>
    <dbReference type="NCBI Taxonomy" id="408172"/>
    <lineage>
        <taxon>unclassified sequences</taxon>
        <taxon>metagenomes</taxon>
        <taxon>ecological metagenomes</taxon>
    </lineage>
</organism>
<proteinExistence type="predicted"/>
<dbReference type="AlphaFoldDB" id="A0A382PAV7"/>
<dbReference type="EMBL" id="UINC01105650">
    <property type="protein sequence ID" value="SVC69745.1"/>
    <property type="molecule type" value="Genomic_DNA"/>
</dbReference>
<accession>A0A382PAV7</accession>
<protein>
    <submittedName>
        <fullName evidence="1">Uncharacterized protein</fullName>
    </submittedName>
</protein>
<dbReference type="Gene3D" id="3.30.200.20">
    <property type="entry name" value="Phosphorylase Kinase, domain 1"/>
    <property type="match status" value="1"/>
</dbReference>